<evidence type="ECO:0000256" key="5">
    <source>
        <dbReference type="ARBA" id="ARBA00023002"/>
    </source>
</evidence>
<dbReference type="NCBIfam" id="NF001221">
    <property type="entry name" value="PRK00197.1"/>
    <property type="match status" value="1"/>
</dbReference>
<proteinExistence type="inferred from homology"/>
<sequence length="422" mass="44799">MDIDAYVADLGRRARRASRAMARAGTAAKNRALEATAAAIRAAAPELKAANARDLEAARAAGHDAAFVDRLALTDAVIAGMADGLAQIVALPDPVGEMSKLRYRPTGIQVGQMRVPLGVIGIVYESRPNVTIDAAGLCIKSGNATILRGGSEAIHSNRALAELIRRGLAEAGLPEDAVQLIAVTDRAAVGALITRPEYVDVIVPRGGKSLIERIAREAKVPTIKHLDGICHVYIDDAADPDKAIRIADNAKTQRYSPCNTMETLLVAEGIAGRILPPLGRIYADKGVELRGDTRSRELLAAAGIACREATEEDWRTEYLAPILAIRVVAGLDAAIEHIATYGSQHTDAIVTEHHGRAMRFLREVDSASVMINASTRFADGFEYGLGAEIGISTDKLHARGPVGLEGLTSLKYVVFGDGQVRG</sequence>
<evidence type="ECO:0000256" key="6">
    <source>
        <dbReference type="ARBA" id="ARBA00049024"/>
    </source>
</evidence>
<dbReference type="UniPathway" id="UPA00098">
    <property type="reaction ID" value="UER00360"/>
</dbReference>
<evidence type="ECO:0000313" key="10">
    <source>
        <dbReference type="Proteomes" id="UP000321548"/>
    </source>
</evidence>
<dbReference type="GO" id="GO:0050661">
    <property type="term" value="F:NADP binding"/>
    <property type="evidence" value="ECO:0007669"/>
    <property type="project" value="InterPro"/>
</dbReference>
<feature type="domain" description="Aldehyde dehydrogenase" evidence="8">
    <location>
        <begin position="12"/>
        <end position="275"/>
    </location>
</feature>
<comment type="similarity">
    <text evidence="7">Belongs to the gamma-glutamyl phosphate reductase family.</text>
</comment>
<dbReference type="EMBL" id="VDUY01000001">
    <property type="protein sequence ID" value="TXL68946.1"/>
    <property type="molecule type" value="Genomic_DNA"/>
</dbReference>
<dbReference type="GO" id="GO:0005737">
    <property type="term" value="C:cytoplasm"/>
    <property type="evidence" value="ECO:0007669"/>
    <property type="project" value="UniProtKB-SubCell"/>
</dbReference>
<comment type="function">
    <text evidence="7">Catalyzes the NADPH-dependent reduction of L-glutamate 5-phosphate into L-glutamate 5-semialdehyde and phosphate. The product spontaneously undergoes cyclization to form 1-pyrroline-5-carboxylate.</text>
</comment>
<dbReference type="Proteomes" id="UP000321548">
    <property type="component" value="Unassembled WGS sequence"/>
</dbReference>
<dbReference type="PROSITE" id="PS01223">
    <property type="entry name" value="PROA"/>
    <property type="match status" value="1"/>
</dbReference>
<keyword evidence="10" id="KW-1185">Reference proteome</keyword>
<evidence type="ECO:0000256" key="3">
    <source>
        <dbReference type="ARBA" id="ARBA00022650"/>
    </source>
</evidence>
<dbReference type="InterPro" id="IPR016162">
    <property type="entry name" value="Ald_DH_N"/>
</dbReference>
<dbReference type="SUPFAM" id="SSF53720">
    <property type="entry name" value="ALDH-like"/>
    <property type="match status" value="1"/>
</dbReference>
<organism evidence="9 10">
    <name type="scientific">Zeimonas arvi</name>
    <dbReference type="NCBI Taxonomy" id="2498847"/>
    <lineage>
        <taxon>Bacteria</taxon>
        <taxon>Pseudomonadati</taxon>
        <taxon>Pseudomonadota</taxon>
        <taxon>Betaproteobacteria</taxon>
        <taxon>Burkholderiales</taxon>
        <taxon>Burkholderiaceae</taxon>
        <taxon>Zeimonas</taxon>
    </lineage>
</organism>
<evidence type="ECO:0000313" key="9">
    <source>
        <dbReference type="EMBL" id="TXL68946.1"/>
    </source>
</evidence>
<dbReference type="OrthoDB" id="9809970at2"/>
<keyword evidence="7" id="KW-0963">Cytoplasm</keyword>
<dbReference type="InterPro" id="IPR012134">
    <property type="entry name" value="Glu-5-SA_DH"/>
</dbReference>
<evidence type="ECO:0000259" key="8">
    <source>
        <dbReference type="Pfam" id="PF00171"/>
    </source>
</evidence>
<dbReference type="Pfam" id="PF00171">
    <property type="entry name" value="Aldedh"/>
    <property type="match status" value="1"/>
</dbReference>
<dbReference type="HAMAP" id="MF_00412">
    <property type="entry name" value="ProA"/>
    <property type="match status" value="1"/>
</dbReference>
<comment type="caution">
    <text evidence="9">The sequence shown here is derived from an EMBL/GenBank/DDBJ whole genome shotgun (WGS) entry which is preliminary data.</text>
</comment>
<reference evidence="9 10" key="1">
    <citation type="submission" date="2019-06" db="EMBL/GenBank/DDBJ databases">
        <title>Quisquiliibacterium sp. nov., isolated from a maize field.</title>
        <authorList>
            <person name="Lin S.-Y."/>
            <person name="Tsai C.-F."/>
            <person name="Young C.-C."/>
        </authorList>
    </citation>
    <scope>NUCLEOTIDE SEQUENCE [LARGE SCALE GENOMIC DNA]</scope>
    <source>
        <strain evidence="9 10">CC-CFT501</strain>
    </source>
</reference>
<dbReference type="Gene3D" id="3.40.605.10">
    <property type="entry name" value="Aldehyde Dehydrogenase, Chain A, domain 1"/>
    <property type="match status" value="1"/>
</dbReference>
<dbReference type="InterPro" id="IPR000965">
    <property type="entry name" value="GPR_dom"/>
</dbReference>
<comment type="catalytic activity">
    <reaction evidence="6 7">
        <text>L-glutamate 5-semialdehyde + phosphate + NADP(+) = L-glutamyl 5-phosphate + NADPH + H(+)</text>
        <dbReference type="Rhea" id="RHEA:19541"/>
        <dbReference type="ChEBI" id="CHEBI:15378"/>
        <dbReference type="ChEBI" id="CHEBI:43474"/>
        <dbReference type="ChEBI" id="CHEBI:57783"/>
        <dbReference type="ChEBI" id="CHEBI:58066"/>
        <dbReference type="ChEBI" id="CHEBI:58274"/>
        <dbReference type="ChEBI" id="CHEBI:58349"/>
        <dbReference type="EC" id="1.2.1.41"/>
    </reaction>
</comment>
<comment type="subcellular location">
    <subcellularLocation>
        <location evidence="7">Cytoplasm</location>
    </subcellularLocation>
</comment>
<dbReference type="FunFam" id="3.40.309.10:FF:000006">
    <property type="entry name" value="Gamma-glutamyl phosphate reductase"/>
    <property type="match status" value="1"/>
</dbReference>
<gene>
    <name evidence="7" type="primary">proA</name>
    <name evidence="9" type="ORF">FHP08_00735</name>
</gene>
<accession>A0A5C8P5I8</accession>
<dbReference type="CDD" id="cd07079">
    <property type="entry name" value="ALDH_F18-19_ProA-GPR"/>
    <property type="match status" value="1"/>
</dbReference>
<dbReference type="PIRSF" id="PIRSF000151">
    <property type="entry name" value="GPR"/>
    <property type="match status" value="1"/>
</dbReference>
<dbReference type="Gene3D" id="3.40.309.10">
    <property type="entry name" value="Aldehyde Dehydrogenase, Chain A, domain 2"/>
    <property type="match status" value="1"/>
</dbReference>
<evidence type="ECO:0000256" key="4">
    <source>
        <dbReference type="ARBA" id="ARBA00022857"/>
    </source>
</evidence>
<comment type="pathway">
    <text evidence="1 7">Amino-acid biosynthesis; L-proline biosynthesis; L-glutamate 5-semialdehyde from L-glutamate: step 2/2.</text>
</comment>
<dbReference type="InterPro" id="IPR020593">
    <property type="entry name" value="G-glutamylP_reductase_CS"/>
</dbReference>
<dbReference type="GO" id="GO:0055129">
    <property type="term" value="P:L-proline biosynthetic process"/>
    <property type="evidence" value="ECO:0007669"/>
    <property type="project" value="UniProtKB-UniRule"/>
</dbReference>
<dbReference type="PANTHER" id="PTHR11063:SF8">
    <property type="entry name" value="DELTA-1-PYRROLINE-5-CARBOXYLATE SYNTHASE"/>
    <property type="match status" value="1"/>
</dbReference>
<evidence type="ECO:0000256" key="7">
    <source>
        <dbReference type="HAMAP-Rule" id="MF_00412"/>
    </source>
</evidence>
<evidence type="ECO:0000256" key="2">
    <source>
        <dbReference type="ARBA" id="ARBA00022605"/>
    </source>
</evidence>
<keyword evidence="5 7" id="KW-0560">Oxidoreductase</keyword>
<protein>
    <recommendedName>
        <fullName evidence="7">Gamma-glutamyl phosphate reductase</fullName>
        <shortName evidence="7">GPR</shortName>
        <ecNumber evidence="7">1.2.1.41</ecNumber>
    </recommendedName>
    <alternativeName>
        <fullName evidence="7">Glutamate-5-semialdehyde dehydrogenase</fullName>
    </alternativeName>
    <alternativeName>
        <fullName evidence="7">Glutamyl-gamma-semialdehyde dehydrogenase</fullName>
        <shortName evidence="7">GSA dehydrogenase</shortName>
    </alternativeName>
</protein>
<keyword evidence="3 7" id="KW-0641">Proline biosynthesis</keyword>
<dbReference type="InterPro" id="IPR016163">
    <property type="entry name" value="Ald_DH_C"/>
</dbReference>
<dbReference type="RefSeq" id="WP_147703082.1">
    <property type="nucleotide sequence ID" value="NZ_VDUY01000001.1"/>
</dbReference>
<dbReference type="EC" id="1.2.1.41" evidence="7"/>
<dbReference type="GO" id="GO:0004350">
    <property type="term" value="F:glutamate-5-semialdehyde dehydrogenase activity"/>
    <property type="evidence" value="ECO:0007669"/>
    <property type="project" value="UniProtKB-UniRule"/>
</dbReference>
<evidence type="ECO:0000256" key="1">
    <source>
        <dbReference type="ARBA" id="ARBA00004985"/>
    </source>
</evidence>
<dbReference type="InterPro" id="IPR015590">
    <property type="entry name" value="Aldehyde_DH_dom"/>
</dbReference>
<dbReference type="PANTHER" id="PTHR11063">
    <property type="entry name" value="GLUTAMATE SEMIALDEHYDE DEHYDROGENASE"/>
    <property type="match status" value="1"/>
</dbReference>
<keyword evidence="4 7" id="KW-0521">NADP</keyword>
<name>A0A5C8P5I8_9BURK</name>
<dbReference type="InterPro" id="IPR016161">
    <property type="entry name" value="Ald_DH/histidinol_DH"/>
</dbReference>
<dbReference type="AlphaFoldDB" id="A0A5C8P5I8"/>
<dbReference type="NCBIfam" id="TIGR00407">
    <property type="entry name" value="proA"/>
    <property type="match status" value="1"/>
</dbReference>
<keyword evidence="2 7" id="KW-0028">Amino-acid biosynthesis</keyword>